<feature type="compositionally biased region" description="Basic and acidic residues" evidence="1">
    <location>
        <begin position="40"/>
        <end position="57"/>
    </location>
</feature>
<accession>A0AAD4UW42</accession>
<feature type="region of interest" description="Disordered" evidence="1">
    <location>
        <begin position="30"/>
        <end position="80"/>
    </location>
</feature>
<evidence type="ECO:0000256" key="1">
    <source>
        <dbReference type="SAM" id="MobiDB-lite"/>
    </source>
</evidence>
<dbReference type="AlphaFoldDB" id="A0AAD4UW42"/>
<keyword evidence="3" id="KW-1185">Reference proteome</keyword>
<organism evidence="2 3">
    <name type="scientific">Prunus dulcis</name>
    <name type="common">Almond</name>
    <name type="synonym">Amygdalus dulcis</name>
    <dbReference type="NCBI Taxonomy" id="3755"/>
    <lineage>
        <taxon>Eukaryota</taxon>
        <taxon>Viridiplantae</taxon>
        <taxon>Streptophyta</taxon>
        <taxon>Embryophyta</taxon>
        <taxon>Tracheophyta</taxon>
        <taxon>Spermatophyta</taxon>
        <taxon>Magnoliopsida</taxon>
        <taxon>eudicotyledons</taxon>
        <taxon>Gunneridae</taxon>
        <taxon>Pentapetalae</taxon>
        <taxon>rosids</taxon>
        <taxon>fabids</taxon>
        <taxon>Rosales</taxon>
        <taxon>Rosaceae</taxon>
        <taxon>Amygdaloideae</taxon>
        <taxon>Amygdaleae</taxon>
        <taxon>Prunus</taxon>
    </lineage>
</organism>
<protein>
    <submittedName>
        <fullName evidence="2">Uncharacterized protein</fullName>
    </submittedName>
</protein>
<evidence type="ECO:0000313" key="3">
    <source>
        <dbReference type="Proteomes" id="UP001054821"/>
    </source>
</evidence>
<reference evidence="2 3" key="1">
    <citation type="journal article" date="2022" name="G3 (Bethesda)">
        <title>Whole-genome sequence and methylome profiling of the almond [Prunus dulcis (Mill.) D.A. Webb] cultivar 'Nonpareil'.</title>
        <authorList>
            <person name="D'Amico-Willman K.M."/>
            <person name="Ouma W.Z."/>
            <person name="Meulia T."/>
            <person name="Sideli G.M."/>
            <person name="Gradziel T.M."/>
            <person name="Fresnedo-Ramirez J."/>
        </authorList>
    </citation>
    <scope>NUCLEOTIDE SEQUENCE [LARGE SCALE GENOMIC DNA]</scope>
    <source>
        <strain evidence="2">Clone GOH B32 T37-40</strain>
    </source>
</reference>
<comment type="caution">
    <text evidence="2">The sequence shown here is derived from an EMBL/GenBank/DDBJ whole genome shotgun (WGS) entry which is preliminary data.</text>
</comment>
<dbReference type="Proteomes" id="UP001054821">
    <property type="component" value="Chromosome 8"/>
</dbReference>
<proteinExistence type="predicted"/>
<sequence>MTYRLVGHRALVPILIRRVQNFVVARDKQNEGGVAQLTNQERRRPEEEVQGECKEEGDTGGQTKENFQEGGHSPRASIGSVTTLSMSKQVKKALEEVMIQYLSNAQWTIEK</sequence>
<gene>
    <name evidence="2" type="ORF">L3X38_042180</name>
</gene>
<dbReference type="EMBL" id="JAJFAZ020000008">
    <property type="protein sequence ID" value="KAI5313006.1"/>
    <property type="molecule type" value="Genomic_DNA"/>
</dbReference>
<evidence type="ECO:0000313" key="2">
    <source>
        <dbReference type="EMBL" id="KAI5313006.1"/>
    </source>
</evidence>
<name>A0AAD4UW42_PRUDU</name>